<dbReference type="AlphaFoldDB" id="A0A481XT78"/>
<dbReference type="SUPFAM" id="SSF51905">
    <property type="entry name" value="FAD/NAD(P)-binding domain"/>
    <property type="match status" value="1"/>
</dbReference>
<comment type="cofactor">
    <cofactor evidence="1">
        <name>FAD</name>
        <dbReference type="ChEBI" id="CHEBI:57692"/>
    </cofactor>
</comment>
<evidence type="ECO:0000313" key="6">
    <source>
        <dbReference type="EMBL" id="QBK46538.1"/>
    </source>
</evidence>
<dbReference type="EMBL" id="MH630450">
    <property type="protein sequence ID" value="QBK46538.1"/>
    <property type="molecule type" value="mRNA"/>
</dbReference>
<dbReference type="Gene3D" id="3.50.50.60">
    <property type="entry name" value="FAD/NAD(P)-binding domain"/>
    <property type="match status" value="1"/>
</dbReference>
<dbReference type="PROSITE" id="PS00624">
    <property type="entry name" value="GMC_OXRED_2"/>
    <property type="match status" value="1"/>
</dbReference>
<organism evidence="6">
    <name type="scientific">Philasterides dicentrarchi</name>
    <dbReference type="NCBI Taxonomy" id="282688"/>
    <lineage>
        <taxon>Eukaryota</taxon>
        <taxon>Sar</taxon>
        <taxon>Alveolata</taxon>
        <taxon>Ciliophora</taxon>
        <taxon>Intramacronucleata</taxon>
        <taxon>Oligohymenophorea</taxon>
        <taxon>Scuticociliatia</taxon>
        <taxon>Philasterida</taxon>
        <taxon>Philasteridae</taxon>
        <taxon>Philasterides</taxon>
    </lineage>
</organism>
<accession>A0A481XT78</accession>
<keyword evidence="3" id="KW-0285">Flavoprotein</keyword>
<protein>
    <submittedName>
        <fullName evidence="6">Choline dehydrogenase</fullName>
    </submittedName>
</protein>
<proteinExistence type="evidence at transcript level"/>
<evidence type="ECO:0000259" key="5">
    <source>
        <dbReference type="PROSITE" id="PS00624"/>
    </source>
</evidence>
<evidence type="ECO:0000256" key="4">
    <source>
        <dbReference type="ARBA" id="ARBA00022827"/>
    </source>
</evidence>
<dbReference type="GO" id="GO:0016614">
    <property type="term" value="F:oxidoreductase activity, acting on CH-OH group of donors"/>
    <property type="evidence" value="ECO:0007669"/>
    <property type="project" value="InterPro"/>
</dbReference>
<dbReference type="Pfam" id="PF00732">
    <property type="entry name" value="GMC_oxred_N"/>
    <property type="match status" value="1"/>
</dbReference>
<dbReference type="InterPro" id="IPR007867">
    <property type="entry name" value="GMC_OxRtase_C"/>
</dbReference>
<evidence type="ECO:0000256" key="2">
    <source>
        <dbReference type="ARBA" id="ARBA00010790"/>
    </source>
</evidence>
<dbReference type="InterPro" id="IPR000172">
    <property type="entry name" value="GMC_OxRdtase_N"/>
</dbReference>
<evidence type="ECO:0000256" key="3">
    <source>
        <dbReference type="ARBA" id="ARBA00022630"/>
    </source>
</evidence>
<sequence length="440" mass="49510">MIYSRASAANFDQWSQLLSKNGEFSWDMEKLYKKSENNNSIFANDSHGTQGELYVSSFRHPLEISQDFLNACKSAGHEQIEDFNSEDESEGVGYFQANIYGGMRCSASTAFLDEAVRSRPNFEILSDLTANKLNMIGSKVHSVQAVGHNGQHVRIEAEKEVILCAGALNSPKLLMLSGIGRRQDLEPLHIKCINDLQGVGQNLQDHPLLHLRCKIKQNKTPLNFSFSNLGHIMGINRQYKQTKSGVLSSNLQEIGVFLRKQNQILLNLTATLIGSNSFQYGNGFTVSATVLSPKSKGEVRIRDRDPRKSPIFSFNLLQEKEDVEVMKHACRQSFRILEQEPLKSQIIDIQDKSLFENDQKLEQFIRNQCQLKTNATGSCRMGMDDMSVVDSQFKIHNIENLRVVDSSVIPFAISAENNIATCILLGEKVAEEINKKYLQN</sequence>
<feature type="domain" description="Glucose-methanol-choline oxidoreductase N-terminal" evidence="5">
    <location>
        <begin position="166"/>
        <end position="180"/>
    </location>
</feature>
<dbReference type="SUPFAM" id="SSF54373">
    <property type="entry name" value="FAD-linked reductases, C-terminal domain"/>
    <property type="match status" value="1"/>
</dbReference>
<dbReference type="PIRSF" id="PIRSF000137">
    <property type="entry name" value="Alcohol_oxidase"/>
    <property type="match status" value="1"/>
</dbReference>
<dbReference type="InterPro" id="IPR036188">
    <property type="entry name" value="FAD/NAD-bd_sf"/>
</dbReference>
<dbReference type="GO" id="GO:0050660">
    <property type="term" value="F:flavin adenine dinucleotide binding"/>
    <property type="evidence" value="ECO:0007669"/>
    <property type="project" value="InterPro"/>
</dbReference>
<dbReference type="PANTHER" id="PTHR11552:SF147">
    <property type="entry name" value="CHOLINE DEHYDROGENASE, MITOCHONDRIAL"/>
    <property type="match status" value="1"/>
</dbReference>
<comment type="similarity">
    <text evidence="2">Belongs to the GMC oxidoreductase family.</text>
</comment>
<dbReference type="Gene3D" id="3.30.410.40">
    <property type="match status" value="1"/>
</dbReference>
<dbReference type="Pfam" id="PF05199">
    <property type="entry name" value="GMC_oxred_C"/>
    <property type="match status" value="1"/>
</dbReference>
<reference evidence="6" key="1">
    <citation type="submission" date="2018-07" db="EMBL/GenBank/DDBJ databases">
        <title>Hydrogenases in Philasterides dicentrarchi.</title>
        <authorList>
            <person name="Lamas J."/>
            <person name="Folgueira I."/>
            <person name="Defelipe A."/>
            <person name="Sueiro R."/>
            <person name="Leiro J."/>
        </authorList>
    </citation>
    <scope>NUCLEOTIDE SEQUENCE</scope>
</reference>
<dbReference type="InterPro" id="IPR012132">
    <property type="entry name" value="GMC_OxRdtase"/>
</dbReference>
<dbReference type="PANTHER" id="PTHR11552">
    <property type="entry name" value="GLUCOSE-METHANOL-CHOLINE GMC OXIDOREDUCTASE"/>
    <property type="match status" value="1"/>
</dbReference>
<name>A0A481XT78_9CILI</name>
<evidence type="ECO:0000256" key="1">
    <source>
        <dbReference type="ARBA" id="ARBA00001974"/>
    </source>
</evidence>
<keyword evidence="4" id="KW-0274">FAD</keyword>